<sequence length="279" mass="31815">MYIKIVLLLILAGGVVLGYAVQRTAPNNADYSSSQSENKEFRIQNSKDLVPQIKNVETTVFIPYWNIPASSAEVENYDTLIYFGVVPDENGKMISDLGFKNIESFIQNTSNRQTRVLTIRMLDTDSNLAILDDVSRQTTVVRQTVGLIEDYGFDGVVLDLELGVIPLGDVQSSITEFVERFSKEVHATDRTFAMTIYGDTLYRARPYDIQKLTQYVDQMYIMAYDFHKSRGEPGPNFPLTRRSFSEDGQEYDYDFQTMINDFITVVPREKITVLFGMYG</sequence>
<dbReference type="Proteomes" id="UP000034471">
    <property type="component" value="Unassembled WGS sequence"/>
</dbReference>
<dbReference type="SUPFAM" id="SSF51445">
    <property type="entry name" value="(Trans)glycosidases"/>
    <property type="match status" value="1"/>
</dbReference>
<dbReference type="Gene3D" id="3.20.20.80">
    <property type="entry name" value="Glycosidases"/>
    <property type="match status" value="1"/>
</dbReference>
<dbReference type="PROSITE" id="PS51910">
    <property type="entry name" value="GH18_2"/>
    <property type="match status" value="1"/>
</dbReference>
<reference evidence="2 3" key="1">
    <citation type="journal article" date="2015" name="Nature">
        <title>rRNA introns, odd ribosomes, and small enigmatic genomes across a large radiation of phyla.</title>
        <authorList>
            <person name="Brown C.T."/>
            <person name="Hug L.A."/>
            <person name="Thomas B.C."/>
            <person name="Sharon I."/>
            <person name="Castelle C.J."/>
            <person name="Singh A."/>
            <person name="Wilkins M.J."/>
            <person name="Williams K.H."/>
            <person name="Banfield J.F."/>
        </authorList>
    </citation>
    <scope>NUCLEOTIDE SEQUENCE [LARGE SCALE GENOMIC DNA]</scope>
</reference>
<accession>A0A0G0HD28</accession>
<dbReference type="InterPro" id="IPR017853">
    <property type="entry name" value="GH"/>
</dbReference>
<dbReference type="InterPro" id="IPR001223">
    <property type="entry name" value="Glyco_hydro18_cat"/>
</dbReference>
<dbReference type="AlphaFoldDB" id="A0A0G0HD28"/>
<feature type="domain" description="GH18" evidence="1">
    <location>
        <begin position="56"/>
        <end position="279"/>
    </location>
</feature>
<evidence type="ECO:0000259" key="1">
    <source>
        <dbReference type="PROSITE" id="PS51910"/>
    </source>
</evidence>
<comment type="caution">
    <text evidence="2">The sequence shown here is derived from an EMBL/GenBank/DDBJ whole genome shotgun (WGS) entry which is preliminary data.</text>
</comment>
<evidence type="ECO:0000313" key="3">
    <source>
        <dbReference type="Proteomes" id="UP000034471"/>
    </source>
</evidence>
<dbReference type="PANTHER" id="PTHR46066">
    <property type="entry name" value="CHITINASE DOMAIN-CONTAINING PROTEIN 1 FAMILY MEMBER"/>
    <property type="match status" value="1"/>
</dbReference>
<dbReference type="Pfam" id="PF00704">
    <property type="entry name" value="Glyco_hydro_18"/>
    <property type="match status" value="1"/>
</dbReference>
<gene>
    <name evidence="2" type="ORF">US54_C0067G0006</name>
</gene>
<dbReference type="EMBL" id="LBTJ01000067">
    <property type="protein sequence ID" value="KKQ36450.1"/>
    <property type="molecule type" value="Genomic_DNA"/>
</dbReference>
<name>A0A0G0HD28_9BACT</name>
<proteinExistence type="predicted"/>
<evidence type="ECO:0000313" key="2">
    <source>
        <dbReference type="EMBL" id="KKQ36450.1"/>
    </source>
</evidence>
<feature type="non-terminal residue" evidence="2">
    <location>
        <position position="279"/>
    </location>
</feature>
<protein>
    <recommendedName>
        <fullName evidence="1">GH18 domain-containing protein</fullName>
    </recommendedName>
</protein>
<dbReference type="STRING" id="1618481.US54_C0067G0006"/>
<dbReference type="GO" id="GO:0005975">
    <property type="term" value="P:carbohydrate metabolic process"/>
    <property type="evidence" value="ECO:0007669"/>
    <property type="project" value="InterPro"/>
</dbReference>
<organism evidence="2 3">
    <name type="scientific">Candidatus Roizmanbacteria bacterium GW2011_GWA2_37_7</name>
    <dbReference type="NCBI Taxonomy" id="1618481"/>
    <lineage>
        <taxon>Bacteria</taxon>
        <taxon>Candidatus Roizmaniibacteriota</taxon>
    </lineage>
</organism>
<dbReference type="PANTHER" id="PTHR46066:SF2">
    <property type="entry name" value="CHITINASE DOMAIN-CONTAINING PROTEIN 1"/>
    <property type="match status" value="1"/>
</dbReference>